<dbReference type="EMBL" id="JAIWQS010000007">
    <property type="protein sequence ID" value="KAJ8759710.1"/>
    <property type="molecule type" value="Genomic_DNA"/>
</dbReference>
<evidence type="ECO:0000256" key="3">
    <source>
        <dbReference type="ARBA" id="ARBA00010617"/>
    </source>
</evidence>
<dbReference type="Pfam" id="PF00067">
    <property type="entry name" value="p450"/>
    <property type="match status" value="1"/>
</dbReference>
<evidence type="ECO:0000256" key="11">
    <source>
        <dbReference type="SAM" id="Phobius"/>
    </source>
</evidence>
<accession>A0AAV8T090</accession>
<evidence type="ECO:0000256" key="5">
    <source>
        <dbReference type="ARBA" id="ARBA00022723"/>
    </source>
</evidence>
<dbReference type="PRINTS" id="PR00385">
    <property type="entry name" value="P450"/>
</dbReference>
<dbReference type="Gene3D" id="1.10.630.10">
    <property type="entry name" value="Cytochrome P450"/>
    <property type="match status" value="1"/>
</dbReference>
<evidence type="ECO:0000256" key="1">
    <source>
        <dbReference type="ARBA" id="ARBA00001971"/>
    </source>
</evidence>
<dbReference type="PROSITE" id="PS00086">
    <property type="entry name" value="CYTOCHROME_P450"/>
    <property type="match status" value="1"/>
</dbReference>
<evidence type="ECO:0000256" key="8">
    <source>
        <dbReference type="ARBA" id="ARBA00023004"/>
    </source>
</evidence>
<keyword evidence="11" id="KW-0472">Membrane</keyword>
<dbReference type="CDD" id="cd11043">
    <property type="entry name" value="CYP90-like"/>
    <property type="match status" value="1"/>
</dbReference>
<keyword evidence="10" id="KW-0503">Monooxygenase</keyword>
<dbReference type="GO" id="GO:0020037">
    <property type="term" value="F:heme binding"/>
    <property type="evidence" value="ECO:0007669"/>
    <property type="project" value="InterPro"/>
</dbReference>
<evidence type="ECO:0000313" key="13">
    <source>
        <dbReference type="Proteomes" id="UP001159364"/>
    </source>
</evidence>
<evidence type="ECO:0000256" key="7">
    <source>
        <dbReference type="ARBA" id="ARBA00023002"/>
    </source>
</evidence>
<evidence type="ECO:0000313" key="12">
    <source>
        <dbReference type="EMBL" id="KAJ8759710.1"/>
    </source>
</evidence>
<dbReference type="SUPFAM" id="SSF48264">
    <property type="entry name" value="Cytochrome P450"/>
    <property type="match status" value="1"/>
</dbReference>
<keyword evidence="7 10" id="KW-0560">Oxidoreductase</keyword>
<dbReference type="InterPro" id="IPR036396">
    <property type="entry name" value="Cyt_P450_sf"/>
</dbReference>
<protein>
    <recommendedName>
        <fullName evidence="14">Cytochrome P450</fullName>
    </recommendedName>
</protein>
<dbReference type="InterPro" id="IPR017972">
    <property type="entry name" value="Cyt_P450_CS"/>
</dbReference>
<dbReference type="PANTHER" id="PTHR24286:SF53">
    <property type="entry name" value="BETA-AMYRIN 28-OXIDASE-LIKE"/>
    <property type="match status" value="1"/>
</dbReference>
<evidence type="ECO:0000256" key="6">
    <source>
        <dbReference type="ARBA" id="ARBA00022989"/>
    </source>
</evidence>
<dbReference type="PANTHER" id="PTHR24286">
    <property type="entry name" value="CYTOCHROME P450 26"/>
    <property type="match status" value="1"/>
</dbReference>
<proteinExistence type="inferred from homology"/>
<evidence type="ECO:0000256" key="4">
    <source>
        <dbReference type="ARBA" id="ARBA00022692"/>
    </source>
</evidence>
<feature type="binding site" description="axial binding residue" evidence="9">
    <location>
        <position position="423"/>
    </location>
    <ligand>
        <name>heme</name>
        <dbReference type="ChEBI" id="CHEBI:30413"/>
    </ligand>
    <ligandPart>
        <name>Fe</name>
        <dbReference type="ChEBI" id="CHEBI:18248"/>
    </ligandPart>
</feature>
<dbReference type="FunFam" id="1.10.630.10:FF:000022">
    <property type="entry name" value="Taxadiene 5-alpha hydroxylase"/>
    <property type="match status" value="1"/>
</dbReference>
<comment type="caution">
    <text evidence="12">The sequence shown here is derived from an EMBL/GenBank/DDBJ whole genome shotgun (WGS) entry which is preliminary data.</text>
</comment>
<gene>
    <name evidence="12" type="ORF">K2173_009811</name>
</gene>
<dbReference type="GO" id="GO:0016125">
    <property type="term" value="P:sterol metabolic process"/>
    <property type="evidence" value="ECO:0007669"/>
    <property type="project" value="TreeGrafter"/>
</dbReference>
<comment type="subcellular location">
    <subcellularLocation>
        <location evidence="2">Membrane</location>
        <topology evidence="2">Single-pass membrane protein</topology>
    </subcellularLocation>
</comment>
<keyword evidence="9 10" id="KW-0349">Heme</keyword>
<organism evidence="12 13">
    <name type="scientific">Erythroxylum novogranatense</name>
    <dbReference type="NCBI Taxonomy" id="1862640"/>
    <lineage>
        <taxon>Eukaryota</taxon>
        <taxon>Viridiplantae</taxon>
        <taxon>Streptophyta</taxon>
        <taxon>Embryophyta</taxon>
        <taxon>Tracheophyta</taxon>
        <taxon>Spermatophyta</taxon>
        <taxon>Magnoliopsida</taxon>
        <taxon>eudicotyledons</taxon>
        <taxon>Gunneridae</taxon>
        <taxon>Pentapetalae</taxon>
        <taxon>rosids</taxon>
        <taxon>fabids</taxon>
        <taxon>Malpighiales</taxon>
        <taxon>Erythroxylaceae</taxon>
        <taxon>Erythroxylum</taxon>
    </lineage>
</organism>
<keyword evidence="13" id="KW-1185">Reference proteome</keyword>
<dbReference type="InterPro" id="IPR001128">
    <property type="entry name" value="Cyt_P450"/>
</dbReference>
<comment type="similarity">
    <text evidence="3 10">Belongs to the cytochrome P450 family.</text>
</comment>
<dbReference type="PRINTS" id="PR00463">
    <property type="entry name" value="EP450I"/>
</dbReference>
<reference evidence="12 13" key="1">
    <citation type="submission" date="2021-09" db="EMBL/GenBank/DDBJ databases">
        <title>Genomic insights and catalytic innovation underlie evolution of tropane alkaloids biosynthesis.</title>
        <authorList>
            <person name="Wang Y.-J."/>
            <person name="Tian T."/>
            <person name="Huang J.-P."/>
            <person name="Huang S.-X."/>
        </authorList>
    </citation>
    <scope>NUCLEOTIDE SEQUENCE [LARGE SCALE GENOMIC DNA]</scope>
    <source>
        <strain evidence="12">KIB-2018</strain>
        <tissue evidence="12">Leaf</tissue>
    </source>
</reference>
<name>A0AAV8T090_9ROSI</name>
<keyword evidence="8 9" id="KW-0408">Iron</keyword>
<keyword evidence="5 9" id="KW-0479">Metal-binding</keyword>
<evidence type="ECO:0000256" key="10">
    <source>
        <dbReference type="RuleBase" id="RU000461"/>
    </source>
</evidence>
<dbReference type="AlphaFoldDB" id="A0AAV8T090"/>
<evidence type="ECO:0000256" key="2">
    <source>
        <dbReference type="ARBA" id="ARBA00004167"/>
    </source>
</evidence>
<keyword evidence="4 11" id="KW-0812">Transmembrane</keyword>
<feature type="transmembrane region" description="Helical" evidence="11">
    <location>
        <begin position="7"/>
        <end position="25"/>
    </location>
</feature>
<comment type="cofactor">
    <cofactor evidence="1 9">
        <name>heme</name>
        <dbReference type="ChEBI" id="CHEBI:30413"/>
    </cofactor>
</comment>
<evidence type="ECO:0008006" key="14">
    <source>
        <dbReference type="Google" id="ProtNLM"/>
    </source>
</evidence>
<dbReference type="GO" id="GO:0016020">
    <property type="term" value="C:membrane"/>
    <property type="evidence" value="ECO:0007669"/>
    <property type="project" value="UniProtKB-SubCell"/>
</dbReference>
<dbReference type="InterPro" id="IPR002401">
    <property type="entry name" value="Cyt_P450_E_grp-I"/>
</dbReference>
<dbReference type="GO" id="GO:0005506">
    <property type="term" value="F:iron ion binding"/>
    <property type="evidence" value="ECO:0007669"/>
    <property type="project" value="InterPro"/>
</dbReference>
<sequence length="474" mass="54322">MDPLISFFVYLLILFASLSFVFLLYKPKSCNQKLPPGSKGWPIIGENLEFLKAARKGNPEKFFNDRKSKYSPEVFRTSLFGENVVVFCGASGNKFLFKSENKYVSTWWPRSVIKALLLPDDLSDALRVRGILTEFLKPEALRHHITIMDSMAKEHLEIDWCPNNQIKAYPNIRKFTFALGLRLLTSQTDTNYVARLYYNFALLNGGIFSVPINFPGTSYYRAVKGRKFILEELSVLVRLRKAELLENKDTAKQDLLTRFLVASQEEIRSLSERQVAERLLGLLIGSFDTISTTLTAILKYLAEHSDVYKKVLEEQMDIAKSKDSNEDLLNWEDVQKMKYSCCVACEAMRLMPSAPGAFREAITDFTYAGYTIPKGWKTCWSVFSTHKNPNYFSDPEKFEPSRFEGSGPAPYTFVPFGGGARICPGREYARLEILIFMHNLVTKLRWEKVFPHENILFKPLPVPENGLELRIQPL</sequence>
<dbReference type="GO" id="GO:0004497">
    <property type="term" value="F:monooxygenase activity"/>
    <property type="evidence" value="ECO:0007669"/>
    <property type="project" value="UniProtKB-KW"/>
</dbReference>
<dbReference type="Proteomes" id="UP001159364">
    <property type="component" value="Linkage Group LG07"/>
</dbReference>
<dbReference type="GO" id="GO:0016705">
    <property type="term" value="F:oxidoreductase activity, acting on paired donors, with incorporation or reduction of molecular oxygen"/>
    <property type="evidence" value="ECO:0007669"/>
    <property type="project" value="InterPro"/>
</dbReference>
<keyword evidence="6 11" id="KW-1133">Transmembrane helix</keyword>
<evidence type="ECO:0000256" key="9">
    <source>
        <dbReference type="PIRSR" id="PIRSR602401-1"/>
    </source>
</evidence>